<proteinExistence type="predicted"/>
<reference evidence="2 3" key="1">
    <citation type="journal article" date="2013" name="PLoS ONE">
        <title>Cultivation and Complete Genome Sequencing of Gloeobacter kilaueensis sp. nov., from a Lava Cave in Kilauea Caldera, Hawai'i.</title>
        <authorList>
            <person name="Saw J.H."/>
            <person name="Schatz M."/>
            <person name="Brown M.V."/>
            <person name="Kunkel D.D."/>
            <person name="Foster J.S."/>
            <person name="Shick H."/>
            <person name="Christensen S."/>
            <person name="Hou S."/>
            <person name="Wan X."/>
            <person name="Donachie S.P."/>
        </authorList>
    </citation>
    <scope>NUCLEOTIDE SEQUENCE [LARGE SCALE GENOMIC DNA]</scope>
    <source>
        <strain evidence="3">JS</strain>
    </source>
</reference>
<accession>U5QIU0</accession>
<gene>
    <name evidence="2" type="ORF">GKIL_2570</name>
</gene>
<dbReference type="AlphaFoldDB" id="U5QIU0"/>
<dbReference type="STRING" id="1183438.GKIL_2570"/>
<dbReference type="HOGENOM" id="CLU_1308653_0_0_3"/>
<keyword evidence="3" id="KW-1185">Reference proteome</keyword>
<organism evidence="2 3">
    <name type="scientific">Gloeobacter kilaueensis (strain ATCC BAA-2537 / CCAP 1431/1 / ULC 316 / JS1)</name>
    <dbReference type="NCBI Taxonomy" id="1183438"/>
    <lineage>
        <taxon>Bacteria</taxon>
        <taxon>Bacillati</taxon>
        <taxon>Cyanobacteriota</taxon>
        <taxon>Cyanophyceae</taxon>
        <taxon>Gloeobacterales</taxon>
        <taxon>Gloeobacteraceae</taxon>
        <taxon>Gloeobacter</taxon>
    </lineage>
</organism>
<dbReference type="Proteomes" id="UP000017396">
    <property type="component" value="Chromosome"/>
</dbReference>
<evidence type="ECO:0000313" key="2">
    <source>
        <dbReference type="EMBL" id="AGY58816.1"/>
    </source>
</evidence>
<feature type="signal peptide" evidence="1">
    <location>
        <begin position="1"/>
        <end position="22"/>
    </location>
</feature>
<sequence length="210" mass="22595">MFIKSLIAFSFIAGLYALPALAQTTPAPAPSTPQPSTPPVSRDERAIQGVNKSNQQITFSVKIFELPATAVPTTDDAVSWLKLANALAGEGRAAQLVDSRLVILSGEKGFSFVANDLRTELSNSGYTSVNADATVELEPVVRPDGKIVSRLSFEGSVPESGGGRYPNLSRQKIRTTLLLNNGQLYRLQNFFTPAGNNGLQRWLLFITASL</sequence>
<protein>
    <submittedName>
        <fullName evidence="2">Flp pilus assembly protein, secretin CpaC</fullName>
    </submittedName>
</protein>
<name>U5QIU0_GLOK1</name>
<dbReference type="EMBL" id="CP003587">
    <property type="protein sequence ID" value="AGY58816.1"/>
    <property type="molecule type" value="Genomic_DNA"/>
</dbReference>
<keyword evidence="1" id="KW-0732">Signal</keyword>
<dbReference type="KEGG" id="glj:GKIL_2570"/>
<feature type="chain" id="PRO_5004663761" evidence="1">
    <location>
        <begin position="23"/>
        <end position="210"/>
    </location>
</feature>
<evidence type="ECO:0000313" key="3">
    <source>
        <dbReference type="Proteomes" id="UP000017396"/>
    </source>
</evidence>
<evidence type="ECO:0000256" key="1">
    <source>
        <dbReference type="SAM" id="SignalP"/>
    </source>
</evidence>